<evidence type="ECO:0000256" key="5">
    <source>
        <dbReference type="ARBA" id="ARBA00023002"/>
    </source>
</evidence>
<keyword evidence="4" id="KW-0274">FAD</keyword>
<comment type="cofactor">
    <cofactor evidence="1">
        <name>FAD</name>
        <dbReference type="ChEBI" id="CHEBI:57692"/>
    </cofactor>
</comment>
<keyword evidence="5" id="KW-0560">Oxidoreductase</keyword>
<dbReference type="InterPro" id="IPR036188">
    <property type="entry name" value="FAD/NAD-bd_sf"/>
</dbReference>
<evidence type="ECO:0000256" key="4">
    <source>
        <dbReference type="ARBA" id="ARBA00022827"/>
    </source>
</evidence>
<name>A0ABZ1E350_9RHOB</name>
<protein>
    <recommendedName>
        <fullName evidence="7">D-amino-acid oxidase</fullName>
        <ecNumber evidence="6">1.4.3.3</ecNumber>
    </recommendedName>
</protein>
<evidence type="ECO:0000256" key="6">
    <source>
        <dbReference type="ARBA" id="ARBA00039101"/>
    </source>
</evidence>
<evidence type="ECO:0000256" key="7">
    <source>
        <dbReference type="ARBA" id="ARBA00039751"/>
    </source>
</evidence>
<evidence type="ECO:0000256" key="1">
    <source>
        <dbReference type="ARBA" id="ARBA00001974"/>
    </source>
</evidence>
<keyword evidence="11" id="KW-1185">Reference proteome</keyword>
<sequence>MSIDFTILGAGVAGLTTAQELTTRGARVQIIDPHGAPGPHGCSWWAGGMLAPHCESEISDEIVVRHGLRAADWWAKAGVPVTHRGTLVVTLARDRRELDRFARRTDGHCWLDAAGIAALEPDLADRHERGLFFGTEAHIEPRVALAVLREGLADKGVEIMPDAPHQGRLVDCRGLEARDHLPALRGVRGEMVVLRCPQIGLSRPVRLLHPRYPLYIVPRGNGIFMLGASQLEGDSRGPSTLRSTVELLNAAFALHPAFAEAEVLELGANARPGFADNIPRVVVGADRVFVNGLFRHGYLMSPALAMTAADYLLDGQNSELLLSEPLLQEAPCA</sequence>
<dbReference type="Pfam" id="PF01266">
    <property type="entry name" value="DAO"/>
    <property type="match status" value="1"/>
</dbReference>
<evidence type="ECO:0000259" key="9">
    <source>
        <dbReference type="Pfam" id="PF01266"/>
    </source>
</evidence>
<comment type="similarity">
    <text evidence="2">Belongs to the DAMOX/DASOX family.</text>
</comment>
<evidence type="ECO:0000256" key="3">
    <source>
        <dbReference type="ARBA" id="ARBA00022630"/>
    </source>
</evidence>
<feature type="domain" description="FAD dependent oxidoreductase" evidence="9">
    <location>
        <begin position="4"/>
        <end position="310"/>
    </location>
</feature>
<dbReference type="RefSeq" id="WP_406721329.1">
    <property type="nucleotide sequence ID" value="NZ_CP135443.1"/>
</dbReference>
<reference evidence="10 11" key="1">
    <citation type="submission" date="2023-09" db="EMBL/GenBank/DDBJ databases">
        <title>Thioclava shenzhenensis sp. nov., a multidrug resistant bacteria-antagonizing species isolated from coastal seawater.</title>
        <authorList>
            <person name="Long M."/>
        </authorList>
    </citation>
    <scope>NUCLEOTIDE SEQUENCE [LARGE SCALE GENOMIC DNA]</scope>
    <source>
        <strain evidence="10 11">FTW29</strain>
    </source>
</reference>
<dbReference type="SUPFAM" id="SSF54373">
    <property type="entry name" value="FAD-linked reductases, C-terminal domain"/>
    <property type="match status" value="1"/>
</dbReference>
<dbReference type="PANTHER" id="PTHR11530">
    <property type="entry name" value="D-AMINO ACID OXIDASE"/>
    <property type="match status" value="1"/>
</dbReference>
<evidence type="ECO:0000256" key="2">
    <source>
        <dbReference type="ARBA" id="ARBA00006730"/>
    </source>
</evidence>
<proteinExistence type="inferred from homology"/>
<evidence type="ECO:0000313" key="11">
    <source>
        <dbReference type="Proteomes" id="UP001623290"/>
    </source>
</evidence>
<dbReference type="Gene3D" id="3.30.9.10">
    <property type="entry name" value="D-Amino Acid Oxidase, subunit A, domain 2"/>
    <property type="match status" value="2"/>
</dbReference>
<evidence type="ECO:0000256" key="8">
    <source>
        <dbReference type="ARBA" id="ARBA00049547"/>
    </source>
</evidence>
<accession>A0ABZ1E350</accession>
<dbReference type="Gene3D" id="3.50.50.60">
    <property type="entry name" value="FAD/NAD(P)-binding domain"/>
    <property type="match status" value="2"/>
</dbReference>
<organism evidence="10 11">
    <name type="scientific">Thioclava litoralis</name>
    <dbReference type="NCBI Taxonomy" id="3076557"/>
    <lineage>
        <taxon>Bacteria</taxon>
        <taxon>Pseudomonadati</taxon>
        <taxon>Pseudomonadota</taxon>
        <taxon>Alphaproteobacteria</taxon>
        <taxon>Rhodobacterales</taxon>
        <taxon>Paracoccaceae</taxon>
        <taxon>Thioclava</taxon>
    </lineage>
</organism>
<dbReference type="InterPro" id="IPR006076">
    <property type="entry name" value="FAD-dep_OxRdtase"/>
</dbReference>
<dbReference type="PANTHER" id="PTHR11530:SF11">
    <property type="entry name" value="D-ASPARTATE OXIDASE"/>
    <property type="match status" value="1"/>
</dbReference>
<evidence type="ECO:0000313" key="10">
    <source>
        <dbReference type="EMBL" id="WRY34545.1"/>
    </source>
</evidence>
<comment type="catalytic activity">
    <reaction evidence="8">
        <text>a D-alpha-amino acid + O2 + H2O = a 2-oxocarboxylate + H2O2 + NH4(+)</text>
        <dbReference type="Rhea" id="RHEA:21816"/>
        <dbReference type="ChEBI" id="CHEBI:15377"/>
        <dbReference type="ChEBI" id="CHEBI:15379"/>
        <dbReference type="ChEBI" id="CHEBI:16240"/>
        <dbReference type="ChEBI" id="CHEBI:28938"/>
        <dbReference type="ChEBI" id="CHEBI:35179"/>
        <dbReference type="ChEBI" id="CHEBI:59871"/>
        <dbReference type="EC" id="1.4.3.3"/>
    </reaction>
    <physiologicalReaction direction="left-to-right" evidence="8">
        <dbReference type="Rhea" id="RHEA:21817"/>
    </physiologicalReaction>
</comment>
<gene>
    <name evidence="10" type="ORF">RPE78_04435</name>
</gene>
<dbReference type="InterPro" id="IPR023209">
    <property type="entry name" value="DAO"/>
</dbReference>
<dbReference type="SUPFAM" id="SSF51905">
    <property type="entry name" value="FAD/NAD(P)-binding domain"/>
    <property type="match status" value="1"/>
</dbReference>
<dbReference type="Proteomes" id="UP001623290">
    <property type="component" value="Chromosome"/>
</dbReference>
<keyword evidence="3" id="KW-0285">Flavoprotein</keyword>
<dbReference type="EMBL" id="CP135443">
    <property type="protein sequence ID" value="WRY34545.1"/>
    <property type="molecule type" value="Genomic_DNA"/>
</dbReference>
<dbReference type="EC" id="1.4.3.3" evidence="6"/>